<proteinExistence type="inferred from homology"/>
<dbReference type="Pfam" id="PF00293">
    <property type="entry name" value="NUDIX"/>
    <property type="match status" value="1"/>
</dbReference>
<keyword evidence="12" id="KW-1185">Reference proteome</keyword>
<dbReference type="PROSITE" id="PS00893">
    <property type="entry name" value="NUDIX_BOX"/>
    <property type="match status" value="1"/>
</dbReference>
<feature type="domain" description="Nudix hydrolase" evidence="10">
    <location>
        <begin position="164"/>
        <end position="289"/>
    </location>
</feature>
<keyword evidence="5" id="KW-0479">Metal-binding</keyword>
<evidence type="ECO:0000256" key="8">
    <source>
        <dbReference type="ARBA" id="ARBA00023027"/>
    </source>
</evidence>
<evidence type="ECO:0000256" key="7">
    <source>
        <dbReference type="ARBA" id="ARBA00022842"/>
    </source>
</evidence>
<evidence type="ECO:0000256" key="3">
    <source>
        <dbReference type="ARBA" id="ARBA00009595"/>
    </source>
</evidence>
<dbReference type="EMBL" id="CVRQ01000006">
    <property type="protein sequence ID" value="CRL32548.1"/>
    <property type="molecule type" value="Genomic_DNA"/>
</dbReference>
<protein>
    <recommendedName>
        <fullName evidence="4">NAD(+) diphosphatase</fullName>
        <ecNumber evidence="4">3.6.1.22</ecNumber>
    </recommendedName>
</protein>
<dbReference type="PANTHER" id="PTHR42904">
    <property type="entry name" value="NUDIX HYDROLASE, NUDC SUBFAMILY"/>
    <property type="match status" value="1"/>
</dbReference>
<dbReference type="CDD" id="cd03429">
    <property type="entry name" value="NUDIX_NADH_pyrophosphatase_Nudt13"/>
    <property type="match status" value="1"/>
</dbReference>
<gene>
    <name evidence="11" type="ORF">T1815_03841</name>
</gene>
<dbReference type="InterPro" id="IPR020084">
    <property type="entry name" value="NUDIX_hydrolase_CS"/>
</dbReference>
<dbReference type="SUPFAM" id="SSF55811">
    <property type="entry name" value="Nudix"/>
    <property type="match status" value="1"/>
</dbReference>
<reference evidence="12" key="1">
    <citation type="submission" date="2015-05" db="EMBL/GenBank/DDBJ databases">
        <authorList>
            <consortium name="Pathogen Informatics"/>
        </authorList>
    </citation>
    <scope>NUCLEOTIDE SEQUENCE [LARGE SCALE GENOMIC DNA]</scope>
    <source>
        <strain evidence="12">T1-815</strain>
    </source>
</reference>
<evidence type="ECO:0000313" key="12">
    <source>
        <dbReference type="Proteomes" id="UP000049472"/>
    </source>
</evidence>
<dbReference type="GO" id="GO:0019677">
    <property type="term" value="P:NAD+ catabolic process"/>
    <property type="evidence" value="ECO:0007669"/>
    <property type="project" value="TreeGrafter"/>
</dbReference>
<evidence type="ECO:0000256" key="4">
    <source>
        <dbReference type="ARBA" id="ARBA00012381"/>
    </source>
</evidence>
<evidence type="ECO:0000256" key="6">
    <source>
        <dbReference type="ARBA" id="ARBA00022801"/>
    </source>
</evidence>
<dbReference type="Proteomes" id="UP000049472">
    <property type="component" value="Unassembled WGS sequence"/>
</dbReference>
<organism evidence="11 12">
    <name type="scientific">Agathobacter rectalis</name>
    <dbReference type="NCBI Taxonomy" id="39491"/>
    <lineage>
        <taxon>Bacteria</taxon>
        <taxon>Bacillati</taxon>
        <taxon>Bacillota</taxon>
        <taxon>Clostridia</taxon>
        <taxon>Lachnospirales</taxon>
        <taxon>Lachnospiraceae</taxon>
        <taxon>Agathobacter</taxon>
    </lineage>
</organism>
<dbReference type="InterPro" id="IPR015797">
    <property type="entry name" value="NUDIX_hydrolase-like_dom_sf"/>
</dbReference>
<dbReference type="InterPro" id="IPR050241">
    <property type="entry name" value="NAD-cap_RNA_hydrolase_NudC"/>
</dbReference>
<comment type="cofactor">
    <cofactor evidence="1">
        <name>Mg(2+)</name>
        <dbReference type="ChEBI" id="CHEBI:18420"/>
    </cofactor>
</comment>
<evidence type="ECO:0000256" key="9">
    <source>
        <dbReference type="ARBA" id="ARBA00023679"/>
    </source>
</evidence>
<evidence type="ECO:0000313" key="11">
    <source>
        <dbReference type="EMBL" id="CRL32548.1"/>
    </source>
</evidence>
<evidence type="ECO:0000256" key="5">
    <source>
        <dbReference type="ARBA" id="ARBA00022723"/>
    </source>
</evidence>
<sequence length="294" mass="33939">MIQDIAPHTWDITYKNIQPDPDSRVLFFSRGQLLVQQASDKPADESNQDIHQISFPRYEDIKAECPDVKYQYLFTLDDTAFFRVALSHADKMHILEVTGGKFINRHYMRSAAPKEYVLAAITGFHLDGWYDKNHFCGRCANRLVEDDVERMLRCPVCGNMVYPRINPAVIVGVTNGDKLLLTKYNGREYKKYALVAGFNEIGESLEETVRREVMEETGLRVKNIRYYKSQPWGFTDNILAGYFCEVDGTDEIEVDMQELSMAKWVSREEIPTSLEELSLTNEMISVFRLDKGDF</sequence>
<dbReference type="GO" id="GO:0005829">
    <property type="term" value="C:cytosol"/>
    <property type="evidence" value="ECO:0007669"/>
    <property type="project" value="TreeGrafter"/>
</dbReference>
<evidence type="ECO:0000259" key="10">
    <source>
        <dbReference type="PROSITE" id="PS51462"/>
    </source>
</evidence>
<dbReference type="RefSeq" id="WP_055060941.1">
    <property type="nucleotide sequence ID" value="NZ_CVRQ01000006.1"/>
</dbReference>
<accession>A0A0M6WAC3</accession>
<comment type="cofactor">
    <cofactor evidence="2">
        <name>Zn(2+)</name>
        <dbReference type="ChEBI" id="CHEBI:29105"/>
    </cofactor>
</comment>
<comment type="similarity">
    <text evidence="3">Belongs to the Nudix hydrolase family. NudC subfamily.</text>
</comment>
<evidence type="ECO:0000256" key="2">
    <source>
        <dbReference type="ARBA" id="ARBA00001947"/>
    </source>
</evidence>
<dbReference type="GO" id="GO:0006742">
    <property type="term" value="P:NADP+ catabolic process"/>
    <property type="evidence" value="ECO:0007669"/>
    <property type="project" value="TreeGrafter"/>
</dbReference>
<dbReference type="InterPro" id="IPR049734">
    <property type="entry name" value="NudC-like_C"/>
</dbReference>
<dbReference type="PROSITE" id="PS51462">
    <property type="entry name" value="NUDIX"/>
    <property type="match status" value="1"/>
</dbReference>
<dbReference type="EC" id="3.6.1.22" evidence="4"/>
<dbReference type="Gene3D" id="3.90.79.10">
    <property type="entry name" value="Nucleoside Triphosphate Pyrophosphohydrolase"/>
    <property type="match status" value="1"/>
</dbReference>
<dbReference type="InterPro" id="IPR000086">
    <property type="entry name" value="NUDIX_hydrolase_dom"/>
</dbReference>
<comment type="catalytic activity">
    <reaction evidence="9">
        <text>a 5'-end NAD(+)-phospho-ribonucleoside in mRNA + H2O = a 5'-end phospho-adenosine-phospho-ribonucleoside in mRNA + beta-nicotinamide D-ribonucleotide + 2 H(+)</text>
        <dbReference type="Rhea" id="RHEA:60876"/>
        <dbReference type="Rhea" id="RHEA-COMP:15698"/>
        <dbReference type="Rhea" id="RHEA-COMP:15719"/>
        <dbReference type="ChEBI" id="CHEBI:14649"/>
        <dbReference type="ChEBI" id="CHEBI:15377"/>
        <dbReference type="ChEBI" id="CHEBI:15378"/>
        <dbReference type="ChEBI" id="CHEBI:144029"/>
        <dbReference type="ChEBI" id="CHEBI:144051"/>
    </reaction>
    <physiologicalReaction direction="left-to-right" evidence="9">
        <dbReference type="Rhea" id="RHEA:60877"/>
    </physiologicalReaction>
</comment>
<dbReference type="Gene3D" id="3.90.79.20">
    <property type="match status" value="1"/>
</dbReference>
<dbReference type="NCBIfam" id="NF001299">
    <property type="entry name" value="PRK00241.1"/>
    <property type="match status" value="1"/>
</dbReference>
<dbReference type="GO" id="GO:0046872">
    <property type="term" value="F:metal ion binding"/>
    <property type="evidence" value="ECO:0007669"/>
    <property type="project" value="UniProtKB-KW"/>
</dbReference>
<dbReference type="AlphaFoldDB" id="A0A0M6WAC3"/>
<dbReference type="GO" id="GO:0035529">
    <property type="term" value="F:NADH pyrophosphatase activity"/>
    <property type="evidence" value="ECO:0007669"/>
    <property type="project" value="TreeGrafter"/>
</dbReference>
<keyword evidence="7" id="KW-0460">Magnesium</keyword>
<dbReference type="PANTHER" id="PTHR42904:SF6">
    <property type="entry name" value="NAD-CAPPED RNA HYDROLASE NUDT12"/>
    <property type="match status" value="1"/>
</dbReference>
<keyword evidence="6" id="KW-0378">Hydrolase</keyword>
<evidence type="ECO:0000256" key="1">
    <source>
        <dbReference type="ARBA" id="ARBA00001946"/>
    </source>
</evidence>
<keyword evidence="8" id="KW-0520">NAD</keyword>
<name>A0A0M6WAC3_9FIRM</name>